<dbReference type="PANTHER" id="PTHR33154:SF18">
    <property type="entry name" value="ARSENICAL RESISTANCE OPERON REPRESSOR"/>
    <property type="match status" value="1"/>
</dbReference>
<dbReference type="RefSeq" id="WP_052653231.1">
    <property type="nucleotide sequence ID" value="NZ_CCXS01000001.1"/>
</dbReference>
<reference evidence="5 6" key="1">
    <citation type="submission" date="2014-09" db="EMBL/GenBank/DDBJ databases">
        <authorList>
            <person name="Urmite Genomes Urmite Genomes"/>
        </authorList>
    </citation>
    <scope>NUCLEOTIDE SEQUENCE [LARGE SCALE GENOMIC DNA]</scope>
    <source>
        <strain evidence="5 6">ES2</strain>
    </source>
</reference>
<dbReference type="PRINTS" id="PR00778">
    <property type="entry name" value="HTHARSR"/>
</dbReference>
<dbReference type="InterPro" id="IPR051081">
    <property type="entry name" value="HTH_MetalResp_TranReg"/>
</dbReference>
<dbReference type="STRING" id="1499687.BN1080_03052"/>
<keyword evidence="2" id="KW-0238">DNA-binding</keyword>
<dbReference type="CDD" id="cd00090">
    <property type="entry name" value="HTH_ARSR"/>
    <property type="match status" value="1"/>
</dbReference>
<dbReference type="SUPFAM" id="SSF46785">
    <property type="entry name" value="Winged helix' DNA-binding domain"/>
    <property type="match status" value="1"/>
</dbReference>
<dbReference type="Gene3D" id="1.10.10.10">
    <property type="entry name" value="Winged helix-like DNA-binding domain superfamily/Winged helix DNA-binding domain"/>
    <property type="match status" value="1"/>
</dbReference>
<dbReference type="PANTHER" id="PTHR33154">
    <property type="entry name" value="TRANSCRIPTIONAL REGULATOR, ARSR FAMILY"/>
    <property type="match status" value="1"/>
</dbReference>
<dbReference type="PROSITE" id="PS50987">
    <property type="entry name" value="HTH_ARSR_2"/>
    <property type="match status" value="1"/>
</dbReference>
<dbReference type="NCBIfam" id="NF033788">
    <property type="entry name" value="HTH_metalloreg"/>
    <property type="match status" value="1"/>
</dbReference>
<keyword evidence="3" id="KW-0804">Transcription</keyword>
<dbReference type="AlphaFoldDB" id="A0A098EP26"/>
<dbReference type="InterPro" id="IPR036388">
    <property type="entry name" value="WH-like_DNA-bd_sf"/>
</dbReference>
<dbReference type="InterPro" id="IPR001845">
    <property type="entry name" value="HTH_ArsR_DNA-bd_dom"/>
</dbReference>
<evidence type="ECO:0000313" key="6">
    <source>
        <dbReference type="Proteomes" id="UP000043699"/>
    </source>
</evidence>
<feature type="domain" description="HTH arsR-type" evidence="4">
    <location>
        <begin position="1"/>
        <end position="100"/>
    </location>
</feature>
<evidence type="ECO:0000259" key="4">
    <source>
        <dbReference type="PROSITE" id="PS50987"/>
    </source>
</evidence>
<accession>A0A098EP26</accession>
<evidence type="ECO:0000256" key="1">
    <source>
        <dbReference type="ARBA" id="ARBA00023015"/>
    </source>
</evidence>
<keyword evidence="1" id="KW-0805">Transcription regulation</keyword>
<dbReference type="InterPro" id="IPR011991">
    <property type="entry name" value="ArsR-like_HTH"/>
</dbReference>
<dbReference type="Proteomes" id="UP000043699">
    <property type="component" value="Unassembled WGS sequence"/>
</dbReference>
<dbReference type="OrthoDB" id="9798835at2"/>
<dbReference type="GO" id="GO:0003677">
    <property type="term" value="F:DNA binding"/>
    <property type="evidence" value="ECO:0007669"/>
    <property type="project" value="UniProtKB-KW"/>
</dbReference>
<evidence type="ECO:0000256" key="2">
    <source>
        <dbReference type="ARBA" id="ARBA00023125"/>
    </source>
</evidence>
<proteinExistence type="predicted"/>
<sequence>MDYLQMELYLKAIGDSSRMRILKYLMKDSLCICEFTELMNMTQPAISQHMKKLKQAELVLEEKRSRWTIWSLNIRHAQYPILLHLLSLLPEPERTVQTLKAEGKKVSCE</sequence>
<dbReference type="InterPro" id="IPR036390">
    <property type="entry name" value="WH_DNA-bd_sf"/>
</dbReference>
<evidence type="ECO:0000256" key="3">
    <source>
        <dbReference type="ARBA" id="ARBA00023163"/>
    </source>
</evidence>
<dbReference type="GO" id="GO:0003700">
    <property type="term" value="F:DNA-binding transcription factor activity"/>
    <property type="evidence" value="ECO:0007669"/>
    <property type="project" value="InterPro"/>
</dbReference>
<protein>
    <submittedName>
        <fullName evidence="5">HTH-type transcriptional repressor AseR</fullName>
    </submittedName>
</protein>
<dbReference type="Pfam" id="PF01022">
    <property type="entry name" value="HTH_5"/>
    <property type="match status" value="1"/>
</dbReference>
<evidence type="ECO:0000313" key="5">
    <source>
        <dbReference type="EMBL" id="CEG24034.1"/>
    </source>
</evidence>
<organism evidence="5 6">
    <name type="scientific">Planococcus massiliensis</name>
    <dbReference type="NCBI Taxonomy" id="1499687"/>
    <lineage>
        <taxon>Bacteria</taxon>
        <taxon>Bacillati</taxon>
        <taxon>Bacillota</taxon>
        <taxon>Bacilli</taxon>
        <taxon>Bacillales</taxon>
        <taxon>Caryophanaceae</taxon>
        <taxon>Planococcus</taxon>
    </lineage>
</organism>
<name>A0A098EP26_9BACL</name>
<dbReference type="SMART" id="SM00418">
    <property type="entry name" value="HTH_ARSR"/>
    <property type="match status" value="1"/>
</dbReference>
<dbReference type="EMBL" id="CCXS01000001">
    <property type="protein sequence ID" value="CEG24034.1"/>
    <property type="molecule type" value="Genomic_DNA"/>
</dbReference>
<keyword evidence="6" id="KW-1185">Reference proteome</keyword>
<gene>
    <name evidence="5" type="primary">aseR</name>
    <name evidence="5" type="ORF">BN1080_03052</name>
</gene>